<evidence type="ECO:0000313" key="2">
    <source>
        <dbReference type="Proteomes" id="UP001144978"/>
    </source>
</evidence>
<gene>
    <name evidence="1" type="ORF">NUW54_g12435</name>
</gene>
<proteinExistence type="predicted"/>
<accession>A0ACC1MY40</accession>
<comment type="caution">
    <text evidence="1">The sequence shown here is derived from an EMBL/GenBank/DDBJ whole genome shotgun (WGS) entry which is preliminary data.</text>
</comment>
<dbReference type="Proteomes" id="UP001144978">
    <property type="component" value="Unassembled WGS sequence"/>
</dbReference>
<name>A0ACC1MY40_9APHY</name>
<reference evidence="1" key="1">
    <citation type="submission" date="2022-08" db="EMBL/GenBank/DDBJ databases">
        <title>Genome Sequence of Pycnoporus sanguineus.</title>
        <authorList>
            <person name="Buettner E."/>
        </authorList>
    </citation>
    <scope>NUCLEOTIDE SEQUENCE</scope>
    <source>
        <strain evidence="1">CG-C14</strain>
    </source>
</reference>
<organism evidence="1 2">
    <name type="scientific">Trametes sanguinea</name>
    <dbReference type="NCBI Taxonomy" id="158606"/>
    <lineage>
        <taxon>Eukaryota</taxon>
        <taxon>Fungi</taxon>
        <taxon>Dikarya</taxon>
        <taxon>Basidiomycota</taxon>
        <taxon>Agaricomycotina</taxon>
        <taxon>Agaricomycetes</taxon>
        <taxon>Polyporales</taxon>
        <taxon>Polyporaceae</taxon>
        <taxon>Trametes</taxon>
    </lineage>
</organism>
<keyword evidence="2" id="KW-1185">Reference proteome</keyword>
<sequence length="170" mass="19321">MVWCDQAASSHVTHLKLRNLSRAAGEQERWDGGELPKRLVRPYVEQSTEGLTPLWAERSRAGSSFYGGYKEEEEGVRQGRVQGASTFLPLLMYGRAVTDGIPPLQLHYREEVCGMALLPETRYEEFMNMVQRKFDVVPGALGMEFKDDDGARLRSGRRWTSELGERDRAP</sequence>
<protein>
    <submittedName>
        <fullName evidence="1">Uncharacterized protein</fullName>
    </submittedName>
</protein>
<evidence type="ECO:0000313" key="1">
    <source>
        <dbReference type="EMBL" id="KAJ2971729.1"/>
    </source>
</evidence>
<dbReference type="EMBL" id="JANSHE010005292">
    <property type="protein sequence ID" value="KAJ2971729.1"/>
    <property type="molecule type" value="Genomic_DNA"/>
</dbReference>